<evidence type="ECO:0000313" key="2">
    <source>
        <dbReference type="Proteomes" id="UP001455709"/>
    </source>
</evidence>
<dbReference type="RefSeq" id="WP_347372091.1">
    <property type="nucleotide sequence ID" value="NZ_JBDOJC010000001.1"/>
</dbReference>
<organism evidence="1 2">
    <name type="scientific">Chromobacterium vaccinii</name>
    <dbReference type="NCBI Taxonomy" id="1108595"/>
    <lineage>
        <taxon>Bacteria</taxon>
        <taxon>Pseudomonadati</taxon>
        <taxon>Pseudomonadota</taxon>
        <taxon>Betaproteobacteria</taxon>
        <taxon>Neisseriales</taxon>
        <taxon>Chromobacteriaceae</taxon>
        <taxon>Chromobacterium</taxon>
    </lineage>
</organism>
<reference evidence="1 2" key="1">
    <citation type="submission" date="2024-05" db="EMBL/GenBank/DDBJ databases">
        <authorList>
            <person name="De Oliveira J.P."/>
            <person name="Noriler S.A."/>
            <person name="De Oliveira A.G."/>
            <person name="Sipoli D.S."/>
        </authorList>
    </citation>
    <scope>NUCLEOTIDE SEQUENCE [LARGE SCALE GENOMIC DNA]</scope>
    <source>
        <strain evidence="1 2">LABIM189</strain>
    </source>
</reference>
<gene>
    <name evidence="1" type="ORF">ABGV49_21445</name>
</gene>
<accession>A0ABV0FI53</accession>
<evidence type="ECO:0008006" key="3">
    <source>
        <dbReference type="Google" id="ProtNLM"/>
    </source>
</evidence>
<dbReference type="Proteomes" id="UP001455709">
    <property type="component" value="Unassembled WGS sequence"/>
</dbReference>
<protein>
    <recommendedName>
        <fullName evidence="3">Transposase</fullName>
    </recommendedName>
</protein>
<keyword evidence="2" id="KW-1185">Reference proteome</keyword>
<proteinExistence type="predicted"/>
<name>A0ABV0FI53_9NEIS</name>
<sequence>MQWYLPILLNDPASINEIGAALLASITKQNARRRSGAPTTLRHAKMKNLRYRRAYK</sequence>
<comment type="caution">
    <text evidence="1">The sequence shown here is derived from an EMBL/GenBank/DDBJ whole genome shotgun (WGS) entry which is preliminary data.</text>
</comment>
<dbReference type="EMBL" id="JBDOJC010000001">
    <property type="protein sequence ID" value="MEO2219626.1"/>
    <property type="molecule type" value="Genomic_DNA"/>
</dbReference>
<evidence type="ECO:0000313" key="1">
    <source>
        <dbReference type="EMBL" id="MEO2219626.1"/>
    </source>
</evidence>